<dbReference type="RefSeq" id="WP_120106028.1">
    <property type="nucleotide sequence ID" value="NZ_QXQB01000001.1"/>
</dbReference>
<dbReference type="OrthoDB" id="2612449at2"/>
<evidence type="ECO:0000313" key="1">
    <source>
        <dbReference type="EMBL" id="RJX40497.1"/>
    </source>
</evidence>
<reference evidence="1 2" key="1">
    <citation type="submission" date="2018-09" db="EMBL/GenBank/DDBJ databases">
        <title>Paenibacillus aracenensis nov. sp. isolated from a cave in southern Spain.</title>
        <authorList>
            <person name="Jurado V."/>
            <person name="Gutierrez-Patricio S."/>
            <person name="Gonzalez-Pimentel J.L."/>
            <person name="Miller A.Z."/>
            <person name="Laiz L."/>
            <person name="Saiz-Jimenez C."/>
        </authorList>
    </citation>
    <scope>NUCLEOTIDE SEQUENCE [LARGE SCALE GENOMIC DNA]</scope>
    <source>
        <strain evidence="1 2">JCM 19203</strain>
    </source>
</reference>
<accession>A0A3A6PH78</accession>
<proteinExistence type="predicted"/>
<evidence type="ECO:0000313" key="2">
    <source>
        <dbReference type="Proteomes" id="UP000267798"/>
    </source>
</evidence>
<protein>
    <submittedName>
        <fullName evidence="1">Uncharacterized protein</fullName>
    </submittedName>
</protein>
<comment type="caution">
    <text evidence="1">The sequence shown here is derived from an EMBL/GenBank/DDBJ whole genome shotgun (WGS) entry which is preliminary data.</text>
</comment>
<gene>
    <name evidence="1" type="ORF">D3P09_00275</name>
</gene>
<dbReference type="AlphaFoldDB" id="A0A3A6PH78"/>
<keyword evidence="2" id="KW-1185">Reference proteome</keyword>
<organism evidence="1 2">
    <name type="scientific">Paenibacillus pinisoli</name>
    <dbReference type="NCBI Taxonomy" id="1276110"/>
    <lineage>
        <taxon>Bacteria</taxon>
        <taxon>Bacillati</taxon>
        <taxon>Bacillota</taxon>
        <taxon>Bacilli</taxon>
        <taxon>Bacillales</taxon>
        <taxon>Paenibacillaceae</taxon>
        <taxon>Paenibacillus</taxon>
    </lineage>
</organism>
<dbReference type="EMBL" id="QXQB01000001">
    <property type="protein sequence ID" value="RJX40497.1"/>
    <property type="molecule type" value="Genomic_DNA"/>
</dbReference>
<sequence>MMPKELFYSRTFWDRYHWGLQDDFSYEMLEDNPIHFQLTDDHALLLDPGDDFAYISLSFQDEAEEEIEIAWDDEAQFHPNVLRWSEYKTIVGRIAEEHELESWIPALLLRRFVSLQSMDELQDISAWELEMRRASGLYTESELREWFEESMAKAEEEWESIDRTWVCREPFGWIVEGDDAYSLRQSDNTAFPFQQWNLMLAELGCER</sequence>
<dbReference type="Proteomes" id="UP000267798">
    <property type="component" value="Unassembled WGS sequence"/>
</dbReference>
<name>A0A3A6PH78_9BACL</name>